<accession>A0A8S9Z4F8</accession>
<reference evidence="5" key="1">
    <citation type="submission" date="2019-07" db="EMBL/GenBank/DDBJ databases">
        <title>Annotation for the trematode Paragonimus miyazaki's.</title>
        <authorList>
            <person name="Choi Y.-J."/>
        </authorList>
    </citation>
    <scope>NUCLEOTIDE SEQUENCE</scope>
    <source>
        <strain evidence="5">Japan</strain>
    </source>
</reference>
<dbReference type="PROSITE" id="PS00018">
    <property type="entry name" value="EF_HAND_1"/>
    <property type="match status" value="4"/>
</dbReference>
<feature type="domain" description="EF-hand" evidence="4">
    <location>
        <begin position="111"/>
        <end position="146"/>
    </location>
</feature>
<dbReference type="PROSITE" id="PS50222">
    <property type="entry name" value="EF_HAND_2"/>
    <property type="match status" value="4"/>
</dbReference>
<dbReference type="CDD" id="cd00051">
    <property type="entry name" value="EFh"/>
    <property type="match status" value="1"/>
</dbReference>
<evidence type="ECO:0000256" key="1">
    <source>
        <dbReference type="ARBA" id="ARBA00022723"/>
    </source>
</evidence>
<dbReference type="Proteomes" id="UP000822476">
    <property type="component" value="Unassembled WGS sequence"/>
</dbReference>
<dbReference type="SUPFAM" id="SSF47473">
    <property type="entry name" value="EF-hand"/>
    <property type="match status" value="2"/>
</dbReference>
<dbReference type="SMART" id="SM00054">
    <property type="entry name" value="EFh"/>
    <property type="match status" value="6"/>
</dbReference>
<evidence type="ECO:0000313" key="5">
    <source>
        <dbReference type="EMBL" id="KAF7261554.1"/>
    </source>
</evidence>
<dbReference type="InterPro" id="IPR018247">
    <property type="entry name" value="EF_Hand_1_Ca_BS"/>
</dbReference>
<organism evidence="5 6">
    <name type="scientific">Paragonimus skrjabini miyazakii</name>
    <dbReference type="NCBI Taxonomy" id="59628"/>
    <lineage>
        <taxon>Eukaryota</taxon>
        <taxon>Metazoa</taxon>
        <taxon>Spiralia</taxon>
        <taxon>Lophotrochozoa</taxon>
        <taxon>Platyhelminthes</taxon>
        <taxon>Trematoda</taxon>
        <taxon>Digenea</taxon>
        <taxon>Plagiorchiida</taxon>
        <taxon>Troglotremata</taxon>
        <taxon>Troglotrematidae</taxon>
        <taxon>Paragonimus</taxon>
    </lineage>
</organism>
<feature type="domain" description="EF-hand" evidence="4">
    <location>
        <begin position="30"/>
        <end position="65"/>
    </location>
</feature>
<keyword evidence="1" id="KW-0479">Metal-binding</keyword>
<dbReference type="AlphaFoldDB" id="A0A8S9Z4F8"/>
<evidence type="ECO:0000313" key="6">
    <source>
        <dbReference type="Proteomes" id="UP000822476"/>
    </source>
</evidence>
<dbReference type="InterPro" id="IPR011992">
    <property type="entry name" value="EF-hand-dom_pair"/>
</dbReference>
<evidence type="ECO:0000256" key="2">
    <source>
        <dbReference type="ARBA" id="ARBA00022737"/>
    </source>
</evidence>
<dbReference type="EMBL" id="JTDE01000334">
    <property type="protein sequence ID" value="KAF7261554.1"/>
    <property type="molecule type" value="Genomic_DNA"/>
</dbReference>
<dbReference type="GO" id="GO:0005509">
    <property type="term" value="F:calcium ion binding"/>
    <property type="evidence" value="ECO:0007669"/>
    <property type="project" value="InterPro"/>
</dbReference>
<dbReference type="InterPro" id="IPR002048">
    <property type="entry name" value="EF_hand_dom"/>
</dbReference>
<name>A0A8S9Z4F8_9TREM</name>
<dbReference type="OrthoDB" id="26525at2759"/>
<evidence type="ECO:0000256" key="3">
    <source>
        <dbReference type="ARBA" id="ARBA00022837"/>
    </source>
</evidence>
<keyword evidence="3" id="KW-0106">Calcium</keyword>
<gene>
    <name evidence="5" type="ORF">EG68_01198</name>
</gene>
<dbReference type="Pfam" id="PF13499">
    <property type="entry name" value="EF-hand_7"/>
    <property type="match status" value="3"/>
</dbReference>
<dbReference type="FunFam" id="1.10.238.10:FF:000003">
    <property type="entry name" value="Calmodulin A"/>
    <property type="match status" value="1"/>
</dbReference>
<dbReference type="PANTHER" id="PTHR10827:SF98">
    <property type="entry name" value="45 KDA CALCIUM-BINDING PROTEIN"/>
    <property type="match status" value="1"/>
</dbReference>
<protein>
    <recommendedName>
        <fullName evidence="4">EF-hand domain-containing protein</fullName>
    </recommendedName>
</protein>
<dbReference type="Gene3D" id="1.10.238.10">
    <property type="entry name" value="EF-hand"/>
    <property type="match status" value="3"/>
</dbReference>
<comment type="caution">
    <text evidence="5">The sequence shown here is derived from an EMBL/GenBank/DDBJ whole genome shotgun (WGS) entry which is preliminary data.</text>
</comment>
<dbReference type="PANTHER" id="PTHR10827">
    <property type="entry name" value="RETICULOCALBIN"/>
    <property type="match status" value="1"/>
</dbReference>
<keyword evidence="6" id="KW-1185">Reference proteome</keyword>
<feature type="domain" description="EF-hand" evidence="4">
    <location>
        <begin position="179"/>
        <end position="214"/>
    </location>
</feature>
<evidence type="ECO:0000259" key="4">
    <source>
        <dbReference type="PROSITE" id="PS50222"/>
    </source>
</evidence>
<proteinExistence type="predicted"/>
<keyword evidence="2" id="KW-0677">Repeat</keyword>
<feature type="domain" description="EF-hand" evidence="4">
    <location>
        <begin position="215"/>
        <end position="250"/>
    </location>
</feature>
<sequence length="253" mass="28862">MVTKSTAIERLVIDYFMCKSVYDSMPMSSTTRDGLMMLFKMLDTDGNNSISLKELTSELAKFGFRKKQIETFLNTFDLNGDSEITLDEYKLKLEIPFESSEDESSENPLSPHAEKLMKLFAELDKDKNGKISKEELNEGLMKQNFEKEQIEELMQELDLDRDGIITLGEYKVALGLTYDSLTEWRRLFDQLDTDRSGDISLSELKACFDNAGMTILTSGITAWIADHDKNKDGKLDYQEFLSFVGQQAERSAP</sequence>